<reference evidence="3" key="1">
    <citation type="submission" date="2016-10" db="EMBL/GenBank/DDBJ databases">
        <authorList>
            <person name="Varghese N."/>
            <person name="Submissions S."/>
        </authorList>
    </citation>
    <scope>NUCLEOTIDE SEQUENCE [LARGE SCALE GENOMIC DNA]</scope>
    <source>
        <strain evidence="3">MO64</strain>
    </source>
</reference>
<evidence type="ECO:0000259" key="1">
    <source>
        <dbReference type="Pfam" id="PF01936"/>
    </source>
</evidence>
<dbReference type="Proteomes" id="UP000198725">
    <property type="component" value="Unassembled WGS sequence"/>
</dbReference>
<evidence type="ECO:0000313" key="3">
    <source>
        <dbReference type="Proteomes" id="UP000198725"/>
    </source>
</evidence>
<dbReference type="Pfam" id="PF01936">
    <property type="entry name" value="NYN"/>
    <property type="match status" value="1"/>
</dbReference>
<feature type="domain" description="NYN" evidence="1">
    <location>
        <begin position="165"/>
        <end position="211"/>
    </location>
</feature>
<gene>
    <name evidence="2" type="ORF">SAMN05192579_102165</name>
</gene>
<evidence type="ECO:0000313" key="2">
    <source>
        <dbReference type="EMBL" id="SFK38400.1"/>
    </source>
</evidence>
<accession>A0A1I3Z2Z1</accession>
<dbReference type="Gene3D" id="3.40.50.1010">
    <property type="entry name" value="5'-nuclease"/>
    <property type="match status" value="1"/>
</dbReference>
<proteinExistence type="predicted"/>
<dbReference type="AlphaFoldDB" id="A0A1I3Z2Z1"/>
<dbReference type="InterPro" id="IPR021139">
    <property type="entry name" value="NYN"/>
</dbReference>
<name>A0A1I3Z2Z1_9GAMM</name>
<sequence length="240" mass="27598">MMALAIHTFIYSLQHHPGHPMSNTAILVDGAFFLARYRKVWSERDANDARTVAKTVFGMALEHLKALDRPRESLYRIFFYDCPPLEKRFVRPISGESIDFGRTPAAEFRRDLHDQLRRQRKMALRLGRLAERGEWKLKYHALQQLRDGTLDSDQLGDEHFEPDMRQTQVDMKIGVDIAALSYKKLVDQIILVAGDADFIPAAMLARDEGIDFILDPMWQGIAPDLHEHIDGLQSVCPRPF</sequence>
<dbReference type="EMBL" id="FOSR01000002">
    <property type="protein sequence ID" value="SFK38400.1"/>
    <property type="molecule type" value="Genomic_DNA"/>
</dbReference>
<keyword evidence="3" id="KW-1185">Reference proteome</keyword>
<dbReference type="GO" id="GO:0004540">
    <property type="term" value="F:RNA nuclease activity"/>
    <property type="evidence" value="ECO:0007669"/>
    <property type="project" value="InterPro"/>
</dbReference>
<organism evidence="2 3">
    <name type="scientific">Rhodanobacter glycinis</name>
    <dbReference type="NCBI Taxonomy" id="582702"/>
    <lineage>
        <taxon>Bacteria</taxon>
        <taxon>Pseudomonadati</taxon>
        <taxon>Pseudomonadota</taxon>
        <taxon>Gammaproteobacteria</taxon>
        <taxon>Lysobacterales</taxon>
        <taxon>Rhodanobacteraceae</taxon>
        <taxon>Rhodanobacter</taxon>
    </lineage>
</organism>
<dbReference type="CDD" id="cd18722">
    <property type="entry name" value="PIN_NicB-like"/>
    <property type="match status" value="1"/>
</dbReference>
<protein>
    <submittedName>
        <fullName evidence="2">TIGR00288 family protein</fullName>
    </submittedName>
</protein>